<keyword evidence="2" id="KW-1185">Reference proteome</keyword>
<accession>A0A1H8G8L7</accession>
<dbReference type="Proteomes" id="UP000199695">
    <property type="component" value="Unassembled WGS sequence"/>
</dbReference>
<dbReference type="STRING" id="1173111.SAMN05444955_110145"/>
<dbReference type="PROSITE" id="PS51257">
    <property type="entry name" value="PROKAR_LIPOPROTEIN"/>
    <property type="match status" value="1"/>
</dbReference>
<evidence type="ECO:0000313" key="1">
    <source>
        <dbReference type="EMBL" id="SEN40343.1"/>
    </source>
</evidence>
<dbReference type="Gene3D" id="3.40.190.10">
    <property type="entry name" value="Periplasmic binding protein-like II"/>
    <property type="match status" value="2"/>
</dbReference>
<dbReference type="PANTHER" id="PTHR43649">
    <property type="entry name" value="ARABINOSE-BINDING PROTEIN-RELATED"/>
    <property type="match status" value="1"/>
</dbReference>
<keyword evidence="1" id="KW-0813">Transport</keyword>
<proteinExistence type="predicted"/>
<keyword evidence="1" id="KW-0762">Sugar transport</keyword>
<dbReference type="OrthoDB" id="9795467at2"/>
<dbReference type="InterPro" id="IPR006059">
    <property type="entry name" value="SBP"/>
</dbReference>
<sequence length="436" mass="49489">MKKALSSLVAIVLVFMIFLTGCGNLIGASTESEQRKDGRVQIDFWSFWGSETRRPVIEKIVDDFNKSQDKIFVKYTFIPFGDIWTKELAAVAAGNPPDVVISDLGKLKHRAQKNQVENLGPYVKNDPSIKDRFLPQAWEAVLYNNEPYALPFNLDTYMLFYNKDLFKEAGLDPDKPPKTWDEALEYSHKLDKKNGNKYERIGFYPLWDAGPDIWMVNADGEPYFDKNDKSMIADPENAEALKWIKKFNEKYGLNTIDAFKGEFGQKQSEPFISQKVAMYVKNTTFYTQIRDYGKGMNFGVAPLPERKPGSGHYSWSSGFVAEIPKGSKHVKEAYEFIKYLTDVEAQTYWGAKLFDNVANKHANDKILAQLSGEAKMVYQAAVDNLKLSVMQNMPIKAPDYDKFINPELDQALRGSKPPEKALQDAQAAVLKQMAGQ</sequence>
<dbReference type="SUPFAM" id="SSF53850">
    <property type="entry name" value="Periplasmic binding protein-like II"/>
    <property type="match status" value="1"/>
</dbReference>
<protein>
    <submittedName>
        <fullName evidence="1">Multiple sugar transport system substrate-binding protein</fullName>
    </submittedName>
</protein>
<evidence type="ECO:0000313" key="2">
    <source>
        <dbReference type="Proteomes" id="UP000199695"/>
    </source>
</evidence>
<dbReference type="AlphaFoldDB" id="A0A1H8G8L7"/>
<organism evidence="1 2">
    <name type="scientific">Lihuaxuella thermophila</name>
    <dbReference type="NCBI Taxonomy" id="1173111"/>
    <lineage>
        <taxon>Bacteria</taxon>
        <taxon>Bacillati</taxon>
        <taxon>Bacillota</taxon>
        <taxon>Bacilli</taxon>
        <taxon>Bacillales</taxon>
        <taxon>Thermoactinomycetaceae</taxon>
        <taxon>Lihuaxuella</taxon>
    </lineage>
</organism>
<gene>
    <name evidence="1" type="ORF">SAMN05444955_110145</name>
</gene>
<name>A0A1H8G8L7_9BACL</name>
<dbReference type="EMBL" id="FOCQ01000010">
    <property type="protein sequence ID" value="SEN40343.1"/>
    <property type="molecule type" value="Genomic_DNA"/>
</dbReference>
<dbReference type="Pfam" id="PF01547">
    <property type="entry name" value="SBP_bac_1"/>
    <property type="match status" value="1"/>
</dbReference>
<dbReference type="PANTHER" id="PTHR43649:SF12">
    <property type="entry name" value="DIACETYLCHITOBIOSE BINDING PROTEIN DASA"/>
    <property type="match status" value="1"/>
</dbReference>
<reference evidence="1 2" key="1">
    <citation type="submission" date="2016-10" db="EMBL/GenBank/DDBJ databases">
        <authorList>
            <person name="de Groot N.N."/>
        </authorList>
    </citation>
    <scope>NUCLEOTIDE SEQUENCE [LARGE SCALE GENOMIC DNA]</scope>
    <source>
        <strain evidence="1 2">DSM 46701</strain>
    </source>
</reference>
<dbReference type="CDD" id="cd14748">
    <property type="entry name" value="PBP2_UgpB"/>
    <property type="match status" value="1"/>
</dbReference>
<dbReference type="InterPro" id="IPR050490">
    <property type="entry name" value="Bact_solute-bd_prot1"/>
</dbReference>
<dbReference type="RefSeq" id="WP_089969743.1">
    <property type="nucleotide sequence ID" value="NZ_FOCQ01000010.1"/>
</dbReference>